<keyword evidence="2" id="KW-1185">Reference proteome</keyword>
<proteinExistence type="predicted"/>
<sequence length="234" mass="25861">MEKASLDSNPPDLDATMTKHADTVVVDVEGYFARVSTATSIATHEHCSVKPITNAINVQHGLLQLRELITTMLERHHIGNIWGAAFDSNMTPNEILQHLVWDFEIALDVYQGEKTMSLNFPEGITIIRELILSKASVEAVVQEWLQPIIALAKQQCQALNGRPTAHQGNRRVVMTGFWATPKCIVHLFNAAIEGDNPKGFVLQPVHTIDNADFATLGALWSMTADGKGRWEIGN</sequence>
<comment type="caution">
    <text evidence="1">The sequence shown here is derived from an EMBL/GenBank/DDBJ whole genome shotgun (WGS) entry which is preliminary data.</text>
</comment>
<reference evidence="1" key="1">
    <citation type="submission" date="2022-10" db="EMBL/GenBank/DDBJ databases">
        <title>Culturing micro-colonial fungi from biological soil crusts in the Mojave desert and describing Neophaeococcomyces mojavensis, and introducing the new genera and species Taxawa tesnikishii.</title>
        <authorList>
            <person name="Kurbessoian T."/>
            <person name="Stajich J.E."/>
        </authorList>
    </citation>
    <scope>NUCLEOTIDE SEQUENCE</scope>
    <source>
        <strain evidence="1">TK_41</strain>
    </source>
</reference>
<dbReference type="Proteomes" id="UP001172673">
    <property type="component" value="Unassembled WGS sequence"/>
</dbReference>
<gene>
    <name evidence="1" type="ORF">H2200_004651</name>
</gene>
<protein>
    <submittedName>
        <fullName evidence="1">Uncharacterized protein</fullName>
    </submittedName>
</protein>
<organism evidence="1 2">
    <name type="scientific">Cladophialophora chaetospira</name>
    <dbReference type="NCBI Taxonomy" id="386627"/>
    <lineage>
        <taxon>Eukaryota</taxon>
        <taxon>Fungi</taxon>
        <taxon>Dikarya</taxon>
        <taxon>Ascomycota</taxon>
        <taxon>Pezizomycotina</taxon>
        <taxon>Eurotiomycetes</taxon>
        <taxon>Chaetothyriomycetidae</taxon>
        <taxon>Chaetothyriales</taxon>
        <taxon>Herpotrichiellaceae</taxon>
        <taxon>Cladophialophora</taxon>
    </lineage>
</organism>
<dbReference type="AlphaFoldDB" id="A0AA38XEA6"/>
<name>A0AA38XEA6_9EURO</name>
<dbReference type="EMBL" id="JAPDRK010000006">
    <property type="protein sequence ID" value="KAJ9611467.1"/>
    <property type="molecule type" value="Genomic_DNA"/>
</dbReference>
<accession>A0AA38XEA6</accession>
<evidence type="ECO:0000313" key="2">
    <source>
        <dbReference type="Proteomes" id="UP001172673"/>
    </source>
</evidence>
<evidence type="ECO:0000313" key="1">
    <source>
        <dbReference type="EMBL" id="KAJ9611467.1"/>
    </source>
</evidence>